<sequence>MKLWKKAAAAVKDKRSIYLAKVGRRRGFRNPDLEAAIIKATSHDSSCVDYKNAQRVFNWVRTSPNFLKPLMWALTKRVEKTRNWVVALKALMLIHGGVFCTRIPSVLKIGHLPFDLSGFCDRSSSPAKSLGHSTFVRAYYAFLELHSKLLSSYYKEEEEGEIDPSITRTIQRLHRSQALLDLLLQIKPFDDRMEVGLVREALDNVIIEVFDVYNGICSRIMNILAQVFSTGAAPEAAEVLQILHKGASQNLQLKAYFQLCREMRVVNAAELPAMEQVSEEDIRYLERIVKQGDSGDGDLNTDEYREQGGGGESGKMDLKEVSGTMVTDKWVVFEEEMPRDCRGASSRAGSCEGLNGFWQLHHHTKKLSLWQGSSFNDSRMSVVF</sequence>
<evidence type="ECO:0000313" key="2">
    <source>
        <dbReference type="Proteomes" id="UP001234297"/>
    </source>
</evidence>
<reference evidence="1 2" key="1">
    <citation type="journal article" date="2022" name="Hortic Res">
        <title>A haplotype resolved chromosomal level avocado genome allows analysis of novel avocado genes.</title>
        <authorList>
            <person name="Nath O."/>
            <person name="Fletcher S.J."/>
            <person name="Hayward A."/>
            <person name="Shaw L.M."/>
            <person name="Masouleh A.K."/>
            <person name="Furtado A."/>
            <person name="Henry R.J."/>
            <person name="Mitter N."/>
        </authorList>
    </citation>
    <scope>NUCLEOTIDE SEQUENCE [LARGE SCALE GENOMIC DNA]</scope>
    <source>
        <strain evidence="2">cv. Hass</strain>
    </source>
</reference>
<organism evidence="1 2">
    <name type="scientific">Persea americana</name>
    <name type="common">Avocado</name>
    <dbReference type="NCBI Taxonomy" id="3435"/>
    <lineage>
        <taxon>Eukaryota</taxon>
        <taxon>Viridiplantae</taxon>
        <taxon>Streptophyta</taxon>
        <taxon>Embryophyta</taxon>
        <taxon>Tracheophyta</taxon>
        <taxon>Spermatophyta</taxon>
        <taxon>Magnoliopsida</taxon>
        <taxon>Magnoliidae</taxon>
        <taxon>Laurales</taxon>
        <taxon>Lauraceae</taxon>
        <taxon>Persea</taxon>
    </lineage>
</organism>
<protein>
    <submittedName>
        <fullName evidence="1">Uncharacterized protein</fullName>
    </submittedName>
</protein>
<name>A0ACC2MMK6_PERAE</name>
<dbReference type="Proteomes" id="UP001234297">
    <property type="component" value="Chromosome 2"/>
</dbReference>
<comment type="caution">
    <text evidence="1">The sequence shown here is derived from an EMBL/GenBank/DDBJ whole genome shotgun (WGS) entry which is preliminary data.</text>
</comment>
<evidence type="ECO:0000313" key="1">
    <source>
        <dbReference type="EMBL" id="KAJ8646864.1"/>
    </source>
</evidence>
<keyword evidence="2" id="KW-1185">Reference proteome</keyword>
<proteinExistence type="predicted"/>
<accession>A0ACC2MMK6</accession>
<dbReference type="EMBL" id="CM056810">
    <property type="protein sequence ID" value="KAJ8646864.1"/>
    <property type="molecule type" value="Genomic_DNA"/>
</dbReference>
<gene>
    <name evidence="1" type="ORF">MRB53_008612</name>
</gene>